<evidence type="ECO:0000313" key="3">
    <source>
        <dbReference type="EMBL" id="MCD8739019.1"/>
    </source>
</evidence>
<dbReference type="Pfam" id="PF07859">
    <property type="entry name" value="Abhydrolase_3"/>
    <property type="match status" value="1"/>
</dbReference>
<dbReference type="InterPro" id="IPR013094">
    <property type="entry name" value="AB_hydrolase_3"/>
</dbReference>
<dbReference type="Proteomes" id="UP001199919">
    <property type="component" value="Unassembled WGS sequence"/>
</dbReference>
<keyword evidence="4" id="KW-1185">Reference proteome</keyword>
<sequence>MSGFKTAHLLAEDFKHVPTSQLFIDMTNQFHQLDINRPEHTKALLAQMNADQLNYNIANSPSPTGKLVAPANGQQPAVELYTFHPEAKEQGKYPVIYFIHASGYLLGNARQQNQSLFELANETGAIVVSVEYRMAGEAPYPADINDAYHGLSYLIDHAEKLGFDQEKIIVMGESAGGGLAARLALKVRDLGEFTLKGQVLVCPMLDYRTGSDESLYNNPYAGEFIWLPKFNYTAWQMLKAGQNIPAEEMPYYSASLATDLSKLPQTFIAVGSLDLFVNENIDYANRLIASGVQTDLLVLNGVPHGIDVISPESPQAKLYLDARSKIMASMLGSEA</sequence>
<dbReference type="SUPFAM" id="SSF53474">
    <property type="entry name" value="alpha/beta-Hydrolases"/>
    <property type="match status" value="1"/>
</dbReference>
<dbReference type="PANTHER" id="PTHR48081:SF8">
    <property type="entry name" value="ALPHA_BETA HYDROLASE FOLD-3 DOMAIN-CONTAINING PROTEIN-RELATED"/>
    <property type="match status" value="1"/>
</dbReference>
<proteinExistence type="predicted"/>
<protein>
    <submittedName>
        <fullName evidence="3">Alpha/beta hydrolase</fullName>
    </submittedName>
</protein>
<name>A0ABS8TZE0_9SPHI</name>
<keyword evidence="1 3" id="KW-0378">Hydrolase</keyword>
<reference evidence="3 4" key="1">
    <citation type="submission" date="2021-12" db="EMBL/GenBank/DDBJ databases">
        <title>Mucilaginibacter roseus genome.</title>
        <authorList>
            <person name="Ferreira J.R."/>
            <person name="Newman J.D."/>
        </authorList>
    </citation>
    <scope>NUCLEOTIDE SEQUENCE [LARGE SCALE GENOMIC DNA]</scope>
    <source>
        <strain evidence="3 4">LMG 28454</strain>
    </source>
</reference>
<dbReference type="InterPro" id="IPR029058">
    <property type="entry name" value="AB_hydrolase_fold"/>
</dbReference>
<dbReference type="RefSeq" id="WP_232174895.1">
    <property type="nucleotide sequence ID" value="NZ_JAJPWV010000001.1"/>
</dbReference>
<dbReference type="InterPro" id="IPR050300">
    <property type="entry name" value="GDXG_lipolytic_enzyme"/>
</dbReference>
<dbReference type="Gene3D" id="3.40.50.1820">
    <property type="entry name" value="alpha/beta hydrolase"/>
    <property type="match status" value="1"/>
</dbReference>
<accession>A0ABS8TZE0</accession>
<gene>
    <name evidence="3" type="ORF">LT679_00270</name>
</gene>
<dbReference type="PANTHER" id="PTHR48081">
    <property type="entry name" value="AB HYDROLASE SUPERFAMILY PROTEIN C4A8.06C"/>
    <property type="match status" value="1"/>
</dbReference>
<evidence type="ECO:0000313" key="4">
    <source>
        <dbReference type="Proteomes" id="UP001199919"/>
    </source>
</evidence>
<feature type="domain" description="Alpha/beta hydrolase fold-3" evidence="2">
    <location>
        <begin position="97"/>
        <end position="306"/>
    </location>
</feature>
<evidence type="ECO:0000259" key="2">
    <source>
        <dbReference type="Pfam" id="PF07859"/>
    </source>
</evidence>
<comment type="caution">
    <text evidence="3">The sequence shown here is derived from an EMBL/GenBank/DDBJ whole genome shotgun (WGS) entry which is preliminary data.</text>
</comment>
<dbReference type="GO" id="GO:0016787">
    <property type="term" value="F:hydrolase activity"/>
    <property type="evidence" value="ECO:0007669"/>
    <property type="project" value="UniProtKB-KW"/>
</dbReference>
<organism evidence="3 4">
    <name type="scientific">Mucilaginibacter roseus</name>
    <dbReference type="NCBI Taxonomy" id="1528868"/>
    <lineage>
        <taxon>Bacteria</taxon>
        <taxon>Pseudomonadati</taxon>
        <taxon>Bacteroidota</taxon>
        <taxon>Sphingobacteriia</taxon>
        <taxon>Sphingobacteriales</taxon>
        <taxon>Sphingobacteriaceae</taxon>
        <taxon>Mucilaginibacter</taxon>
    </lineage>
</organism>
<evidence type="ECO:0000256" key="1">
    <source>
        <dbReference type="ARBA" id="ARBA00022801"/>
    </source>
</evidence>
<dbReference type="EMBL" id="JAJPWV010000001">
    <property type="protein sequence ID" value="MCD8739019.1"/>
    <property type="molecule type" value="Genomic_DNA"/>
</dbReference>